<comment type="pathway">
    <text evidence="4 16">Cofactor biosynthesis; coenzyme A biosynthesis; CoA from (R)-pantothenate: step 1/5.</text>
</comment>
<dbReference type="GO" id="GO:0046872">
    <property type="term" value="F:metal ion binding"/>
    <property type="evidence" value="ECO:0007669"/>
    <property type="project" value="UniProtKB-KW"/>
</dbReference>
<dbReference type="NCBIfam" id="NF009853">
    <property type="entry name" value="PRK13320.1-5"/>
    <property type="match status" value="1"/>
</dbReference>
<evidence type="ECO:0000313" key="17">
    <source>
        <dbReference type="EMBL" id="MBC2844432.1"/>
    </source>
</evidence>
<feature type="active site" description="Proton acceptor" evidence="16">
    <location>
        <position position="96"/>
    </location>
</feature>
<feature type="binding site" evidence="16">
    <location>
        <begin position="6"/>
        <end position="13"/>
    </location>
    <ligand>
        <name>ATP</name>
        <dbReference type="ChEBI" id="CHEBI:30616"/>
    </ligand>
</feature>
<reference evidence="17" key="1">
    <citation type="submission" date="2020-08" db="EMBL/GenBank/DDBJ databases">
        <title>Winogradskyella ouciana sp. nov., isolated from the hadal seawater of the Mariana Trench.</title>
        <authorList>
            <person name="He X."/>
        </authorList>
    </citation>
    <scope>NUCLEOTIDE SEQUENCE [LARGE SCALE GENOMIC DNA]</scope>
    <source>
        <strain evidence="17">KCTC 52348</strain>
    </source>
</reference>
<protein>
    <recommendedName>
        <fullName evidence="15 16">Type III pantothenate kinase</fullName>
        <ecNumber evidence="6 16">2.7.1.33</ecNumber>
    </recommendedName>
    <alternativeName>
        <fullName evidence="16">PanK-III</fullName>
    </alternativeName>
    <alternativeName>
        <fullName evidence="16">Pantothenic acid kinase</fullName>
    </alternativeName>
</protein>
<proteinExistence type="inferred from homology"/>
<evidence type="ECO:0000256" key="1">
    <source>
        <dbReference type="ARBA" id="ARBA00001206"/>
    </source>
</evidence>
<keyword evidence="18" id="KW-1185">Reference proteome</keyword>
<comment type="similarity">
    <text evidence="14 16">Belongs to the type III pantothenate kinase family.</text>
</comment>
<comment type="subcellular location">
    <subcellularLocation>
        <location evidence="3 16">Cytoplasm</location>
    </subcellularLocation>
</comment>
<gene>
    <name evidence="16" type="primary">coaX</name>
    <name evidence="17" type="ORF">H7F21_04950</name>
</gene>
<keyword evidence="7 16" id="KW-0963">Cytoplasm</keyword>
<feature type="binding site" evidence="16">
    <location>
        <begin position="94"/>
        <end position="97"/>
    </location>
    <ligand>
        <name>substrate</name>
    </ligand>
</feature>
<keyword evidence="11 16" id="KW-0067">ATP-binding</keyword>
<dbReference type="EMBL" id="JACLCP010000001">
    <property type="protein sequence ID" value="MBC2844432.1"/>
    <property type="molecule type" value="Genomic_DNA"/>
</dbReference>
<dbReference type="Gene3D" id="3.30.420.40">
    <property type="match status" value="2"/>
</dbReference>
<evidence type="ECO:0000256" key="10">
    <source>
        <dbReference type="ARBA" id="ARBA00022777"/>
    </source>
</evidence>
<name>A0A842IMF9_9FLAO</name>
<organism evidence="17 18">
    <name type="scientific">Winogradskyella flava</name>
    <dbReference type="NCBI Taxonomy" id="1884876"/>
    <lineage>
        <taxon>Bacteria</taxon>
        <taxon>Pseudomonadati</taxon>
        <taxon>Bacteroidota</taxon>
        <taxon>Flavobacteriia</taxon>
        <taxon>Flavobacteriales</taxon>
        <taxon>Flavobacteriaceae</taxon>
        <taxon>Winogradskyella</taxon>
    </lineage>
</organism>
<comment type="cofactor">
    <cofactor evidence="2">
        <name>K(+)</name>
        <dbReference type="ChEBI" id="CHEBI:29103"/>
    </cofactor>
</comment>
<dbReference type="UniPathway" id="UPA00241">
    <property type="reaction ID" value="UER00352"/>
</dbReference>
<dbReference type="PANTHER" id="PTHR34265:SF1">
    <property type="entry name" value="TYPE III PANTOTHENATE KINASE"/>
    <property type="match status" value="1"/>
</dbReference>
<comment type="caution">
    <text evidence="17">The sequence shown here is derived from an EMBL/GenBank/DDBJ whole genome shotgun (WGS) entry which is preliminary data.</text>
</comment>
<evidence type="ECO:0000256" key="3">
    <source>
        <dbReference type="ARBA" id="ARBA00004496"/>
    </source>
</evidence>
<evidence type="ECO:0000256" key="6">
    <source>
        <dbReference type="ARBA" id="ARBA00012102"/>
    </source>
</evidence>
<keyword evidence="12 16" id="KW-0630">Potassium</keyword>
<feature type="binding site" evidence="16">
    <location>
        <position position="117"/>
    </location>
    <ligand>
        <name>K(+)</name>
        <dbReference type="ChEBI" id="CHEBI:29103"/>
    </ligand>
</feature>
<keyword evidence="13 16" id="KW-0173">Coenzyme A biosynthesis</keyword>
<evidence type="ECO:0000313" key="18">
    <source>
        <dbReference type="Proteomes" id="UP000533900"/>
    </source>
</evidence>
<dbReference type="NCBIfam" id="TIGR00671">
    <property type="entry name" value="baf"/>
    <property type="match status" value="1"/>
</dbReference>
<dbReference type="EC" id="2.7.1.33" evidence="6 16"/>
<keyword evidence="10 16" id="KW-0418">Kinase</keyword>
<dbReference type="Proteomes" id="UP000533900">
    <property type="component" value="Unassembled WGS sequence"/>
</dbReference>
<comment type="catalytic activity">
    <reaction evidence="1 16">
        <text>(R)-pantothenate + ATP = (R)-4'-phosphopantothenate + ADP + H(+)</text>
        <dbReference type="Rhea" id="RHEA:16373"/>
        <dbReference type="ChEBI" id="CHEBI:10986"/>
        <dbReference type="ChEBI" id="CHEBI:15378"/>
        <dbReference type="ChEBI" id="CHEBI:29032"/>
        <dbReference type="ChEBI" id="CHEBI:30616"/>
        <dbReference type="ChEBI" id="CHEBI:456216"/>
        <dbReference type="EC" id="2.7.1.33"/>
    </reaction>
</comment>
<dbReference type="Pfam" id="PF03309">
    <property type="entry name" value="Pan_kinase"/>
    <property type="match status" value="1"/>
</dbReference>
<evidence type="ECO:0000256" key="4">
    <source>
        <dbReference type="ARBA" id="ARBA00005225"/>
    </source>
</evidence>
<evidence type="ECO:0000256" key="15">
    <source>
        <dbReference type="ARBA" id="ARBA00040883"/>
    </source>
</evidence>
<feature type="binding site" evidence="16">
    <location>
        <position position="172"/>
    </location>
    <ligand>
        <name>substrate</name>
    </ligand>
</feature>
<keyword evidence="9 16" id="KW-0547">Nucleotide-binding</keyword>
<evidence type="ECO:0000256" key="8">
    <source>
        <dbReference type="ARBA" id="ARBA00022679"/>
    </source>
</evidence>
<dbReference type="HAMAP" id="MF_01274">
    <property type="entry name" value="Pantothen_kinase_3"/>
    <property type="match status" value="1"/>
</dbReference>
<feature type="binding site" evidence="16">
    <location>
        <position position="120"/>
    </location>
    <ligand>
        <name>ATP</name>
        <dbReference type="ChEBI" id="CHEBI:30616"/>
    </ligand>
</feature>
<evidence type="ECO:0000256" key="11">
    <source>
        <dbReference type="ARBA" id="ARBA00022840"/>
    </source>
</evidence>
<evidence type="ECO:0000256" key="12">
    <source>
        <dbReference type="ARBA" id="ARBA00022958"/>
    </source>
</evidence>
<evidence type="ECO:0000256" key="5">
    <source>
        <dbReference type="ARBA" id="ARBA00011738"/>
    </source>
</evidence>
<keyword evidence="8 16" id="KW-0808">Transferase</keyword>
<dbReference type="GO" id="GO:0005524">
    <property type="term" value="F:ATP binding"/>
    <property type="evidence" value="ECO:0007669"/>
    <property type="project" value="UniProtKB-UniRule"/>
</dbReference>
<evidence type="ECO:0000256" key="14">
    <source>
        <dbReference type="ARBA" id="ARBA00038036"/>
    </source>
</evidence>
<comment type="cofactor">
    <cofactor evidence="16">
        <name>NH4(+)</name>
        <dbReference type="ChEBI" id="CHEBI:28938"/>
    </cofactor>
    <cofactor evidence="16">
        <name>K(+)</name>
        <dbReference type="ChEBI" id="CHEBI:29103"/>
    </cofactor>
    <text evidence="16">A monovalent cation. Ammonium or potassium.</text>
</comment>
<dbReference type="CDD" id="cd24015">
    <property type="entry name" value="ASKHA_NBD_PanK-III"/>
    <property type="match status" value="1"/>
</dbReference>
<dbReference type="InterPro" id="IPR043129">
    <property type="entry name" value="ATPase_NBD"/>
</dbReference>
<dbReference type="AlphaFoldDB" id="A0A842IMF9"/>
<feature type="binding site" evidence="16">
    <location>
        <position position="87"/>
    </location>
    <ligand>
        <name>substrate</name>
    </ligand>
</feature>
<sequence>MNLIVDVGNTFVKFAVFDNDRLTHKTSFELSEFKKQYKNLKKVFTELNNCIISSVGKLSKTQTDIIDKDLNVLQLNHSLKLPFQNLYKTPKTLGVDRIALVSASVNQFPNNNVLVIDAGTCITYDFVTDRNEYLGGAISPGIRLRYHALHNLTANLPLLEKDQPKTITGNSTESSIHSGVIIGVIKEIDGVIDQYNKNHQDLTVILTGGDAKFLSDQLKNSIFANSNFLLEGLNFILDFNSK</sequence>
<accession>A0A842IMF9</accession>
<evidence type="ECO:0000256" key="2">
    <source>
        <dbReference type="ARBA" id="ARBA00001958"/>
    </source>
</evidence>
<dbReference type="GO" id="GO:0004594">
    <property type="term" value="F:pantothenate kinase activity"/>
    <property type="evidence" value="ECO:0007669"/>
    <property type="project" value="UniProtKB-UniRule"/>
</dbReference>
<dbReference type="InterPro" id="IPR004619">
    <property type="entry name" value="Type_III_PanK"/>
</dbReference>
<keyword evidence="16" id="KW-0479">Metal-binding</keyword>
<comment type="function">
    <text evidence="16">Catalyzes the phosphorylation of pantothenate (Pan), the first step in CoA biosynthesis.</text>
</comment>
<dbReference type="GO" id="GO:0005737">
    <property type="term" value="C:cytoplasm"/>
    <property type="evidence" value="ECO:0007669"/>
    <property type="project" value="UniProtKB-SubCell"/>
</dbReference>
<dbReference type="RefSeq" id="WP_185788103.1">
    <property type="nucleotide sequence ID" value="NZ_JACLCP010000001.1"/>
</dbReference>
<dbReference type="PANTHER" id="PTHR34265">
    <property type="entry name" value="TYPE III PANTOTHENATE KINASE"/>
    <property type="match status" value="1"/>
</dbReference>
<dbReference type="SUPFAM" id="SSF53067">
    <property type="entry name" value="Actin-like ATPase domain"/>
    <property type="match status" value="2"/>
</dbReference>
<evidence type="ECO:0000256" key="13">
    <source>
        <dbReference type="ARBA" id="ARBA00022993"/>
    </source>
</evidence>
<evidence type="ECO:0000256" key="7">
    <source>
        <dbReference type="ARBA" id="ARBA00022490"/>
    </source>
</evidence>
<evidence type="ECO:0000256" key="9">
    <source>
        <dbReference type="ARBA" id="ARBA00022741"/>
    </source>
</evidence>
<dbReference type="GO" id="GO:0015937">
    <property type="term" value="P:coenzyme A biosynthetic process"/>
    <property type="evidence" value="ECO:0007669"/>
    <property type="project" value="UniProtKB-UniRule"/>
</dbReference>
<comment type="subunit">
    <text evidence="5 16">Homodimer.</text>
</comment>
<evidence type="ECO:0000256" key="16">
    <source>
        <dbReference type="HAMAP-Rule" id="MF_01274"/>
    </source>
</evidence>